<evidence type="ECO:0000259" key="5">
    <source>
        <dbReference type="Pfam" id="PF00331"/>
    </source>
</evidence>
<dbReference type="EMBL" id="SJPK01000001">
    <property type="protein sequence ID" value="TWT74979.1"/>
    <property type="molecule type" value="Genomic_DNA"/>
</dbReference>
<keyword evidence="3" id="KW-0624">Polysaccharide degradation</keyword>
<dbReference type="InterPro" id="IPR017853">
    <property type="entry name" value="GH"/>
</dbReference>
<name>A0A5C5YJI4_9BACT</name>
<sequence length="592" mass="64055">MGQMHFHVPDAAAGFFHASRWEDAYLCGMEGVPWQTRNVFRPHESAGLGPVSSAADLPAAFRRAADSGGRLTLTRSVDNSAKLLITCPIDRVGYRVLTTCSLRCVEASHSLVTELARGSCHRVRTQADIWQRGGLCLSDEFDELVTRGTERFLDALQPRAAEQTGQSSPGRAFAICESEIQSTRAALESISLLEQAAAELSDLFAAQSMAFRRTREPRLSTMMAAGVLPSDQSISQSASSNAATSNAANPSRASGSHRTPATQSSANLPGREAWSGLDDGADTIFNEIAQAFNAVAVRISWGEIENASGTPDFTTANRILDQCAKIGMRVIGGPVIDHRAGMLPDWLTLMDNHFDQLMSGMTKFVEATVTEFRGRVHLWNAASGLNVRGPLGLNDEQVMRFSIGVLQTIRRCDPHTPVVMSIDQPCGEYLAQHSDGISPIHFADALLRSGLGLAGIGLNFRFGYDKGNTHPRTALEFSQQIDRWGTLGSPLLVQLSVPAAPGIDPAARIKTSPVSLAPEMNGQVDAWARQQRDFARPLIDTLLAKQIVHAVVWDGASDQLPHVMPHTGVIDSDGAPRPMLDYLTGLREELLM</sequence>
<dbReference type="Proteomes" id="UP000318053">
    <property type="component" value="Unassembled WGS sequence"/>
</dbReference>
<feature type="compositionally biased region" description="Polar residues" evidence="4">
    <location>
        <begin position="256"/>
        <end position="267"/>
    </location>
</feature>
<dbReference type="SUPFAM" id="SSF51445">
    <property type="entry name" value="(Trans)glycosidases"/>
    <property type="match status" value="1"/>
</dbReference>
<keyword evidence="7" id="KW-1185">Reference proteome</keyword>
<evidence type="ECO:0000256" key="4">
    <source>
        <dbReference type="SAM" id="MobiDB-lite"/>
    </source>
</evidence>
<dbReference type="Pfam" id="PF00331">
    <property type="entry name" value="Glyco_hydro_10"/>
    <property type="match status" value="1"/>
</dbReference>
<gene>
    <name evidence="6" type="ORF">CA85_02670</name>
</gene>
<feature type="compositionally biased region" description="Low complexity" evidence="4">
    <location>
        <begin position="233"/>
        <end position="254"/>
    </location>
</feature>
<evidence type="ECO:0000256" key="2">
    <source>
        <dbReference type="ARBA" id="ARBA00023277"/>
    </source>
</evidence>
<keyword evidence="2" id="KW-0119">Carbohydrate metabolism</keyword>
<dbReference type="GO" id="GO:0000272">
    <property type="term" value="P:polysaccharide catabolic process"/>
    <property type="evidence" value="ECO:0007669"/>
    <property type="project" value="UniProtKB-KW"/>
</dbReference>
<dbReference type="Gene3D" id="3.20.20.80">
    <property type="entry name" value="Glycosidases"/>
    <property type="match status" value="1"/>
</dbReference>
<proteinExistence type="predicted"/>
<evidence type="ECO:0000313" key="7">
    <source>
        <dbReference type="Proteomes" id="UP000318053"/>
    </source>
</evidence>
<reference evidence="6 7" key="1">
    <citation type="submission" date="2019-02" db="EMBL/GenBank/DDBJ databases">
        <title>Deep-cultivation of Planctomycetes and their phenomic and genomic characterization uncovers novel biology.</title>
        <authorList>
            <person name="Wiegand S."/>
            <person name="Jogler M."/>
            <person name="Boedeker C."/>
            <person name="Pinto D."/>
            <person name="Vollmers J."/>
            <person name="Rivas-Marin E."/>
            <person name="Kohn T."/>
            <person name="Peeters S.H."/>
            <person name="Heuer A."/>
            <person name="Rast P."/>
            <person name="Oberbeckmann S."/>
            <person name="Bunk B."/>
            <person name="Jeske O."/>
            <person name="Meyerdierks A."/>
            <person name="Storesund J.E."/>
            <person name="Kallscheuer N."/>
            <person name="Luecker S."/>
            <person name="Lage O.M."/>
            <person name="Pohl T."/>
            <person name="Merkel B.J."/>
            <person name="Hornburger P."/>
            <person name="Mueller R.-W."/>
            <person name="Bruemmer F."/>
            <person name="Labrenz M."/>
            <person name="Spormann A.M."/>
            <person name="Op Den Camp H."/>
            <person name="Overmann J."/>
            <person name="Amann R."/>
            <person name="Jetten M.S.M."/>
            <person name="Mascher T."/>
            <person name="Medema M.H."/>
            <person name="Devos D.P."/>
            <person name="Kaster A.-K."/>
            <person name="Ovreas L."/>
            <person name="Rohde M."/>
            <person name="Galperin M.Y."/>
            <person name="Jogler C."/>
        </authorList>
    </citation>
    <scope>NUCLEOTIDE SEQUENCE [LARGE SCALE GENOMIC DNA]</scope>
    <source>
        <strain evidence="6 7">CA85</strain>
    </source>
</reference>
<accession>A0A5C5YJI4</accession>
<evidence type="ECO:0000256" key="3">
    <source>
        <dbReference type="ARBA" id="ARBA00023326"/>
    </source>
</evidence>
<evidence type="ECO:0000313" key="6">
    <source>
        <dbReference type="EMBL" id="TWT74979.1"/>
    </source>
</evidence>
<evidence type="ECO:0000256" key="1">
    <source>
        <dbReference type="ARBA" id="ARBA00022801"/>
    </source>
</evidence>
<feature type="region of interest" description="Disordered" evidence="4">
    <location>
        <begin position="231"/>
        <end position="273"/>
    </location>
</feature>
<dbReference type="OrthoDB" id="290971at2"/>
<dbReference type="InterPro" id="IPR001000">
    <property type="entry name" value="GH10_dom"/>
</dbReference>
<dbReference type="AlphaFoldDB" id="A0A5C5YJI4"/>
<organism evidence="6 7">
    <name type="scientific">Allorhodopirellula solitaria</name>
    <dbReference type="NCBI Taxonomy" id="2527987"/>
    <lineage>
        <taxon>Bacteria</taxon>
        <taxon>Pseudomonadati</taxon>
        <taxon>Planctomycetota</taxon>
        <taxon>Planctomycetia</taxon>
        <taxon>Pirellulales</taxon>
        <taxon>Pirellulaceae</taxon>
        <taxon>Allorhodopirellula</taxon>
    </lineage>
</organism>
<dbReference type="RefSeq" id="WP_146389443.1">
    <property type="nucleotide sequence ID" value="NZ_SJPK01000001.1"/>
</dbReference>
<protein>
    <recommendedName>
        <fullName evidence="5">GH10 domain-containing protein</fullName>
    </recommendedName>
</protein>
<keyword evidence="1" id="KW-0378">Hydrolase</keyword>
<feature type="domain" description="GH10" evidence="5">
    <location>
        <begin position="288"/>
        <end position="380"/>
    </location>
</feature>
<comment type="caution">
    <text evidence="6">The sequence shown here is derived from an EMBL/GenBank/DDBJ whole genome shotgun (WGS) entry which is preliminary data.</text>
</comment>
<dbReference type="GO" id="GO:0004553">
    <property type="term" value="F:hydrolase activity, hydrolyzing O-glycosyl compounds"/>
    <property type="evidence" value="ECO:0007669"/>
    <property type="project" value="InterPro"/>
</dbReference>